<keyword evidence="9" id="KW-1185">Reference proteome</keyword>
<dbReference type="InterPro" id="IPR036179">
    <property type="entry name" value="Ig-like_dom_sf"/>
</dbReference>
<evidence type="ECO:0000256" key="6">
    <source>
        <dbReference type="SAM" id="SignalP"/>
    </source>
</evidence>
<dbReference type="SMART" id="SM00408">
    <property type="entry name" value="IGc2"/>
    <property type="match status" value="1"/>
</dbReference>
<evidence type="ECO:0000256" key="4">
    <source>
        <dbReference type="ARBA" id="ARBA00023319"/>
    </source>
</evidence>
<evidence type="ECO:0000313" key="8">
    <source>
        <dbReference type="EMBL" id="CAL1539194.1"/>
    </source>
</evidence>
<feature type="transmembrane region" description="Helical" evidence="5">
    <location>
        <begin position="305"/>
        <end position="326"/>
    </location>
</feature>
<dbReference type="PANTHER" id="PTHR44337:SF20">
    <property type="entry name" value="CARCINOEMBRYONIC ANTIGEN-RELATED CELL ADHESION MOLECULE 5-RELATED"/>
    <property type="match status" value="1"/>
</dbReference>
<keyword evidence="4" id="KW-0393">Immunoglobulin domain</keyword>
<comment type="caution">
    <text evidence="8">The sequence shown here is derived from an EMBL/GenBank/DDBJ whole genome shotgun (WGS) entry which is preliminary data.</text>
</comment>
<evidence type="ECO:0000256" key="2">
    <source>
        <dbReference type="ARBA" id="ARBA00023157"/>
    </source>
</evidence>
<organism evidence="8 9">
    <name type="scientific">Lymnaea stagnalis</name>
    <name type="common">Great pond snail</name>
    <name type="synonym">Helix stagnalis</name>
    <dbReference type="NCBI Taxonomy" id="6523"/>
    <lineage>
        <taxon>Eukaryota</taxon>
        <taxon>Metazoa</taxon>
        <taxon>Spiralia</taxon>
        <taxon>Lophotrochozoa</taxon>
        <taxon>Mollusca</taxon>
        <taxon>Gastropoda</taxon>
        <taxon>Heterobranchia</taxon>
        <taxon>Euthyneura</taxon>
        <taxon>Panpulmonata</taxon>
        <taxon>Hygrophila</taxon>
        <taxon>Lymnaeoidea</taxon>
        <taxon>Lymnaeidae</taxon>
        <taxon>Lymnaea</taxon>
    </lineage>
</organism>
<accession>A0AAV2HZW5</accession>
<dbReference type="InterPro" id="IPR007110">
    <property type="entry name" value="Ig-like_dom"/>
</dbReference>
<keyword evidence="5" id="KW-0472">Membrane</keyword>
<evidence type="ECO:0000256" key="3">
    <source>
        <dbReference type="ARBA" id="ARBA00023180"/>
    </source>
</evidence>
<keyword evidence="5" id="KW-1133">Transmembrane helix</keyword>
<dbReference type="InterPro" id="IPR052598">
    <property type="entry name" value="IgSF_CEA-related"/>
</dbReference>
<dbReference type="PANTHER" id="PTHR44337">
    <property type="entry name" value="CARCINOEMBRYONIC ANTIGEN-RELATED CELL ADHESION MOLECULE 8"/>
    <property type="match status" value="1"/>
</dbReference>
<reference evidence="8 9" key="1">
    <citation type="submission" date="2024-04" db="EMBL/GenBank/DDBJ databases">
        <authorList>
            <consortium name="Genoscope - CEA"/>
            <person name="William W."/>
        </authorList>
    </citation>
    <scope>NUCLEOTIDE SEQUENCE [LARGE SCALE GENOMIC DNA]</scope>
</reference>
<evidence type="ECO:0000256" key="1">
    <source>
        <dbReference type="ARBA" id="ARBA00022729"/>
    </source>
</evidence>
<evidence type="ECO:0000259" key="7">
    <source>
        <dbReference type="PROSITE" id="PS50835"/>
    </source>
</evidence>
<keyword evidence="3" id="KW-0325">Glycoprotein</keyword>
<dbReference type="Pfam" id="PF13927">
    <property type="entry name" value="Ig_3"/>
    <property type="match status" value="1"/>
</dbReference>
<protein>
    <recommendedName>
        <fullName evidence="7">Ig-like domain-containing protein</fullName>
    </recommendedName>
</protein>
<evidence type="ECO:0000256" key="5">
    <source>
        <dbReference type="SAM" id="Phobius"/>
    </source>
</evidence>
<gene>
    <name evidence="8" type="ORF">GSLYS_00013013001</name>
</gene>
<dbReference type="Proteomes" id="UP001497497">
    <property type="component" value="Unassembled WGS sequence"/>
</dbReference>
<dbReference type="SUPFAM" id="SSF48726">
    <property type="entry name" value="Immunoglobulin"/>
    <property type="match status" value="2"/>
</dbReference>
<evidence type="ECO:0000313" key="9">
    <source>
        <dbReference type="Proteomes" id="UP001497497"/>
    </source>
</evidence>
<dbReference type="AlphaFoldDB" id="A0AAV2HZW5"/>
<proteinExistence type="predicted"/>
<feature type="domain" description="Ig-like" evidence="7">
    <location>
        <begin position="25"/>
        <end position="106"/>
    </location>
</feature>
<keyword evidence="5" id="KW-0812">Transmembrane</keyword>
<feature type="signal peptide" evidence="6">
    <location>
        <begin position="1"/>
        <end position="18"/>
    </location>
</feature>
<sequence length="355" mass="40193">MLKFNVIFAFALINSVYAQDVEIEPASRVLFVVEGSRLTVVCSNKLFTEQRPIWFKVSSSPATVTLITDHLNGKTVERAQMEFQSFSQDDVGIYNCSLSPTSQKISINLKMIKEYKVGDHFYYGNKTTTLSCHIEIQDTTVTFLEWQYQHAPGDSHFKLQEGNSSITIDRPTREDAGVYNAIFKINQPGFEAINHTCSVEYTAGPLVLNMKRSKNLDLNEDLHLICEILGYPPAVAKWVRNSVVNITQDERTEIKEYNGYKGAELVIKSIKYEEAGNYTCIAYSAEFMNSSSKSITVRVKDPLAWVWPLAGIAAEIVLLALIILICSKIQNRRMKINENEPFKRGGSRKQGEKYE</sequence>
<dbReference type="InterPro" id="IPR013783">
    <property type="entry name" value="Ig-like_fold"/>
</dbReference>
<keyword evidence="2" id="KW-1015">Disulfide bond</keyword>
<dbReference type="SMART" id="SM00409">
    <property type="entry name" value="IG"/>
    <property type="match status" value="3"/>
</dbReference>
<dbReference type="InterPro" id="IPR003599">
    <property type="entry name" value="Ig_sub"/>
</dbReference>
<dbReference type="Gene3D" id="2.60.40.10">
    <property type="entry name" value="Immunoglobulins"/>
    <property type="match status" value="1"/>
</dbReference>
<dbReference type="InterPro" id="IPR003598">
    <property type="entry name" value="Ig_sub2"/>
</dbReference>
<feature type="chain" id="PRO_5043460991" description="Ig-like domain-containing protein" evidence="6">
    <location>
        <begin position="19"/>
        <end position="355"/>
    </location>
</feature>
<dbReference type="EMBL" id="CAXITT010000331">
    <property type="protein sequence ID" value="CAL1539194.1"/>
    <property type="molecule type" value="Genomic_DNA"/>
</dbReference>
<dbReference type="PROSITE" id="PS50835">
    <property type="entry name" value="IG_LIKE"/>
    <property type="match status" value="2"/>
</dbReference>
<feature type="domain" description="Ig-like" evidence="7">
    <location>
        <begin position="205"/>
        <end position="296"/>
    </location>
</feature>
<keyword evidence="1 6" id="KW-0732">Signal</keyword>
<name>A0AAV2HZW5_LYMST</name>